<dbReference type="PANTHER" id="PTHR35007">
    <property type="entry name" value="INTEGRAL MEMBRANE PROTEIN-RELATED"/>
    <property type="match status" value="1"/>
</dbReference>
<feature type="transmembrane region" description="Helical" evidence="1">
    <location>
        <begin position="246"/>
        <end position="268"/>
    </location>
</feature>
<dbReference type="Proteomes" id="UP000596004">
    <property type="component" value="Chromosome"/>
</dbReference>
<gene>
    <name evidence="2" type="ORF">IPJ89_03580</name>
</gene>
<name>A0A7T9DJ24_9ARCH</name>
<feature type="transmembrane region" description="Helical" evidence="1">
    <location>
        <begin position="31"/>
        <end position="52"/>
    </location>
</feature>
<dbReference type="PANTHER" id="PTHR35007:SF2">
    <property type="entry name" value="PILUS ASSEMBLE PROTEIN"/>
    <property type="match status" value="1"/>
</dbReference>
<feature type="transmembrane region" description="Helical" evidence="1">
    <location>
        <begin position="206"/>
        <end position="226"/>
    </location>
</feature>
<evidence type="ECO:0000313" key="2">
    <source>
        <dbReference type="EMBL" id="QQR92217.1"/>
    </source>
</evidence>
<keyword evidence="1" id="KW-0472">Membrane</keyword>
<reference evidence="2" key="1">
    <citation type="submission" date="2020-11" db="EMBL/GenBank/DDBJ databases">
        <title>Connecting structure to function with the recovery of over 1000 high-quality activated sludge metagenome-assembled genomes encoding full-length rRNA genes using long-read sequencing.</title>
        <authorList>
            <person name="Singleton C.M."/>
            <person name="Petriglieri F."/>
            <person name="Kristensen J.M."/>
            <person name="Kirkegaard R.H."/>
            <person name="Michaelsen T.Y."/>
            <person name="Andersen M.H."/>
            <person name="Karst S.M."/>
            <person name="Dueholm M.S."/>
            <person name="Nielsen P.H."/>
            <person name="Albertsen M."/>
        </authorList>
    </citation>
    <scope>NUCLEOTIDE SEQUENCE</scope>
    <source>
        <strain evidence="2">Fred_18-Q3-R57-64_BAT3C.431</strain>
    </source>
</reference>
<proteinExistence type="predicted"/>
<dbReference type="EMBL" id="CP064981">
    <property type="protein sequence ID" value="QQR92217.1"/>
    <property type="molecule type" value="Genomic_DNA"/>
</dbReference>
<feature type="transmembrane region" description="Helical" evidence="1">
    <location>
        <begin position="58"/>
        <end position="79"/>
    </location>
</feature>
<organism evidence="2">
    <name type="scientific">Candidatus Iainarchaeum sp</name>
    <dbReference type="NCBI Taxonomy" id="3101447"/>
    <lineage>
        <taxon>Archaea</taxon>
        <taxon>Candidatus Iainarchaeota</taxon>
        <taxon>Candidatus Iainarchaeia</taxon>
        <taxon>Candidatus Iainarchaeales</taxon>
        <taxon>Candidatus Iainarchaeaceae</taxon>
        <taxon>Candidatus Iainarchaeum</taxon>
    </lineage>
</organism>
<keyword evidence="1" id="KW-1133">Transmembrane helix</keyword>
<feature type="transmembrane region" description="Helical" evidence="1">
    <location>
        <begin position="280"/>
        <end position="300"/>
    </location>
</feature>
<keyword evidence="1" id="KW-0812">Transmembrane</keyword>
<sequence length="302" mass="33844">MTHSYIADLHRYADELDFRCTRNGMKKGLRALVRSSVIEGASFFLIAWSAYLHFKPASVFWIGVVLGVGFIPFLLNILFQELAFERRIRKIEKQLPDSLILFASFPAHTSYEQALALLTTSTPNPIREEWARVHQLIQKNGDVSSALDKFSEGMDSLTAKRSMQILRRGYLSGIPIQGALAGMAHDLLLHHAHSQERHATLLVEKYTLLLAGGILVPVLLGVMVGVVEKLPFNLVLDNAASHQELFHAALLAIQGYLFLYAALAGAFVGLQENARWKMSVYVVVLIPLAQFAYFLGRWWMHG</sequence>
<protein>
    <submittedName>
        <fullName evidence="2">Type II secretion system F family protein</fullName>
    </submittedName>
</protein>
<evidence type="ECO:0000256" key="1">
    <source>
        <dbReference type="SAM" id="Phobius"/>
    </source>
</evidence>
<dbReference type="AlphaFoldDB" id="A0A7T9DJ24"/>
<accession>A0A7T9DJ24</accession>